<evidence type="ECO:0000313" key="2">
    <source>
        <dbReference type="EMBL" id="MCQ4636987.1"/>
    </source>
</evidence>
<feature type="transmembrane region" description="Helical" evidence="1">
    <location>
        <begin position="108"/>
        <end position="128"/>
    </location>
</feature>
<proteinExistence type="predicted"/>
<dbReference type="RefSeq" id="WP_256132177.1">
    <property type="nucleotide sequence ID" value="NZ_JANFXK010000009.1"/>
</dbReference>
<gene>
    <name evidence="2" type="ORF">NE619_09610</name>
</gene>
<feature type="transmembrane region" description="Helical" evidence="1">
    <location>
        <begin position="7"/>
        <end position="28"/>
    </location>
</feature>
<keyword evidence="3" id="KW-1185">Reference proteome</keyword>
<evidence type="ECO:0008006" key="4">
    <source>
        <dbReference type="Google" id="ProtNLM"/>
    </source>
</evidence>
<comment type="caution">
    <text evidence="2">The sequence shown here is derived from an EMBL/GenBank/DDBJ whole genome shotgun (WGS) entry which is preliminary data.</text>
</comment>
<evidence type="ECO:0000256" key="1">
    <source>
        <dbReference type="SAM" id="Phobius"/>
    </source>
</evidence>
<keyword evidence="1" id="KW-1133">Transmembrane helix</keyword>
<evidence type="ECO:0000313" key="3">
    <source>
        <dbReference type="Proteomes" id="UP001524502"/>
    </source>
</evidence>
<feature type="transmembrane region" description="Helical" evidence="1">
    <location>
        <begin position="40"/>
        <end position="59"/>
    </location>
</feature>
<accession>A0ABT1RP74</accession>
<dbReference type="Proteomes" id="UP001524502">
    <property type="component" value="Unassembled WGS sequence"/>
</dbReference>
<sequence length="146" mass="17114">MKVKKYNLLLIACFVWLIAGINILRIGVETYHGYGTALNLSLSAVVFALFWFMVFYRLTKKHTQRIHSYEEERQFFLKFFDVKSFIIMAFMMTFGILIRTLSLMPDRFIAVFYTGLGTALAMAGVLFGRNYFKFRYKLPGQEVQEL</sequence>
<feature type="transmembrane region" description="Helical" evidence="1">
    <location>
        <begin position="80"/>
        <end position="102"/>
    </location>
</feature>
<keyword evidence="1" id="KW-0812">Transmembrane</keyword>
<protein>
    <recommendedName>
        <fullName evidence="4">Transmembrane protein</fullName>
    </recommendedName>
</protein>
<name>A0ABT1RP74_9FIRM</name>
<keyword evidence="1" id="KW-0472">Membrane</keyword>
<reference evidence="2 3" key="1">
    <citation type="submission" date="2022-06" db="EMBL/GenBank/DDBJ databases">
        <title>Isolation of gut microbiota from human fecal samples.</title>
        <authorList>
            <person name="Pamer E.G."/>
            <person name="Barat B."/>
            <person name="Waligurski E."/>
            <person name="Medina S."/>
            <person name="Paddock L."/>
            <person name="Mostad J."/>
        </authorList>
    </citation>
    <scope>NUCLEOTIDE SEQUENCE [LARGE SCALE GENOMIC DNA]</scope>
    <source>
        <strain evidence="2 3">SL.3.17</strain>
    </source>
</reference>
<dbReference type="EMBL" id="JANFXK010000009">
    <property type="protein sequence ID" value="MCQ4636987.1"/>
    <property type="molecule type" value="Genomic_DNA"/>
</dbReference>
<organism evidence="2 3">
    <name type="scientific">Anaerovorax odorimutans</name>
    <dbReference type="NCBI Taxonomy" id="109327"/>
    <lineage>
        <taxon>Bacteria</taxon>
        <taxon>Bacillati</taxon>
        <taxon>Bacillota</taxon>
        <taxon>Clostridia</taxon>
        <taxon>Peptostreptococcales</taxon>
        <taxon>Anaerovoracaceae</taxon>
        <taxon>Anaerovorax</taxon>
    </lineage>
</organism>